<dbReference type="OrthoDB" id="9795018at2"/>
<keyword evidence="7" id="KW-1185">Reference proteome</keyword>
<dbReference type="AlphaFoldDB" id="A0A4U3LRV3"/>
<comment type="caution">
    <text evidence="6">The sequence shown here is derived from an EMBL/GenBank/DDBJ whole genome shotgun (WGS) entry which is preliminary data.</text>
</comment>
<dbReference type="PANTHER" id="PTHR10819">
    <property type="entry name" value="PHOSPHOTRIESTERASE-RELATED"/>
    <property type="match status" value="1"/>
</dbReference>
<dbReference type="Pfam" id="PF02126">
    <property type="entry name" value="PTE"/>
    <property type="match status" value="1"/>
</dbReference>
<evidence type="ECO:0000256" key="3">
    <source>
        <dbReference type="PIRSR" id="PIRSR601559-50"/>
    </source>
</evidence>
<dbReference type="InterPro" id="IPR001559">
    <property type="entry name" value="Phosphotriesterase"/>
</dbReference>
<feature type="binding site" evidence="4">
    <location>
        <position position="175"/>
    </location>
    <ligand>
        <name>Zn(2+)</name>
        <dbReference type="ChEBI" id="CHEBI:29105"/>
        <label>2</label>
    </ligand>
</feature>
<dbReference type="PANTHER" id="PTHR10819:SF3">
    <property type="entry name" value="PHOSPHOTRIESTERASE-RELATED PROTEIN"/>
    <property type="match status" value="1"/>
</dbReference>
<organism evidence="6 7">
    <name type="scientific">Kribbella jiaozuonensis</name>
    <dbReference type="NCBI Taxonomy" id="2575441"/>
    <lineage>
        <taxon>Bacteria</taxon>
        <taxon>Bacillati</taxon>
        <taxon>Actinomycetota</taxon>
        <taxon>Actinomycetes</taxon>
        <taxon>Propionibacteriales</taxon>
        <taxon>Kribbellaceae</taxon>
        <taxon>Kribbella</taxon>
    </lineage>
</organism>
<feature type="modified residue" description="N6-carboxylysine" evidence="3 5">
    <location>
        <position position="142"/>
    </location>
</feature>
<feature type="binding site" description="via carbamate group" evidence="4">
    <location>
        <position position="142"/>
    </location>
    <ligand>
        <name>Zn(2+)</name>
        <dbReference type="ChEBI" id="CHEBI:29105"/>
        <label>2</label>
    </ligand>
</feature>
<keyword evidence="2" id="KW-0378">Hydrolase</keyword>
<protein>
    <submittedName>
        <fullName evidence="6">Phosphotriesterase</fullName>
    </submittedName>
</protein>
<proteinExistence type="inferred from homology"/>
<dbReference type="GO" id="GO:0016787">
    <property type="term" value="F:hydrolase activity"/>
    <property type="evidence" value="ECO:0007669"/>
    <property type="project" value="UniProtKB-KW"/>
</dbReference>
<feature type="binding site" evidence="4">
    <location>
        <position position="261"/>
    </location>
    <ligand>
        <name>Zn(2+)</name>
        <dbReference type="ChEBI" id="CHEBI:29105"/>
        <label>1</label>
    </ligand>
</feature>
<evidence type="ECO:0000313" key="7">
    <source>
        <dbReference type="Proteomes" id="UP000305836"/>
    </source>
</evidence>
<name>A0A4U3LRV3_9ACTN</name>
<comment type="cofactor">
    <cofactor evidence="4">
        <name>a divalent metal cation</name>
        <dbReference type="ChEBI" id="CHEBI:60240"/>
    </cofactor>
    <text evidence="4">Binds 2 divalent metal cations per subunit.</text>
</comment>
<evidence type="ECO:0000256" key="1">
    <source>
        <dbReference type="ARBA" id="ARBA00022723"/>
    </source>
</evidence>
<feature type="binding site" evidence="4">
    <location>
        <position position="35"/>
    </location>
    <ligand>
        <name>Zn(2+)</name>
        <dbReference type="ChEBI" id="CHEBI:29105"/>
        <label>1</label>
    </ligand>
</feature>
<sequence>MGAQAPPGRYVGSVIRTVLGDLRPDALGITDSHDHLFFRSAALPGQELDDEAAAVAEVRAFADAGGQSIVQWTPYGLNRRAELLPGISTRTGVSIVAATGLHRREHYADGFVDKVQDQLADIFVRELTAGIGDTQVRAGLIKVASGFHVLDAHAELVMRAAAEAHHVTNAPIAIHHELGSAADAVLDLLVDKLDVDPRAVILGHLNRFPDHRVQLELAQRGAWLAFDGPSRANNATDPRMMDCLAALIDAGYSDRLLLGGDTTTARARAATGEGPGMPYLLTHLRPRITRYFGADVADAVFRNNPARAFTTDWRA</sequence>
<dbReference type="PIRSF" id="PIRSF016839">
    <property type="entry name" value="PhP"/>
    <property type="match status" value="1"/>
</dbReference>
<evidence type="ECO:0000313" key="6">
    <source>
        <dbReference type="EMBL" id="TKK77904.1"/>
    </source>
</evidence>
<evidence type="ECO:0000256" key="2">
    <source>
        <dbReference type="ARBA" id="ARBA00022801"/>
    </source>
</evidence>
<evidence type="ECO:0000256" key="4">
    <source>
        <dbReference type="PIRSR" id="PIRSR601559-51"/>
    </source>
</evidence>
<feature type="binding site" description="via carbamate group" evidence="4">
    <location>
        <position position="142"/>
    </location>
    <ligand>
        <name>Zn(2+)</name>
        <dbReference type="ChEBI" id="CHEBI:29105"/>
        <label>1</label>
    </ligand>
</feature>
<dbReference type="SUPFAM" id="SSF51556">
    <property type="entry name" value="Metallo-dependent hydrolases"/>
    <property type="match status" value="1"/>
</dbReference>
<dbReference type="Gene3D" id="3.20.20.140">
    <property type="entry name" value="Metal-dependent hydrolases"/>
    <property type="match status" value="1"/>
</dbReference>
<gene>
    <name evidence="6" type="ORF">FDA38_22570</name>
</gene>
<dbReference type="PROSITE" id="PS51347">
    <property type="entry name" value="PHOSPHOTRIESTERASE_2"/>
    <property type="match status" value="1"/>
</dbReference>
<accession>A0A4U3LRV3</accession>
<keyword evidence="1 4" id="KW-0479">Metal-binding</keyword>
<dbReference type="Proteomes" id="UP000305836">
    <property type="component" value="Unassembled WGS sequence"/>
</dbReference>
<feature type="binding site" evidence="4">
    <location>
        <position position="204"/>
    </location>
    <ligand>
        <name>Zn(2+)</name>
        <dbReference type="ChEBI" id="CHEBI:29105"/>
        <label>2</label>
    </ligand>
</feature>
<evidence type="ECO:0000256" key="5">
    <source>
        <dbReference type="PROSITE-ProRule" id="PRU00679"/>
    </source>
</evidence>
<feature type="binding site" evidence="4">
    <location>
        <position position="33"/>
    </location>
    <ligand>
        <name>Zn(2+)</name>
        <dbReference type="ChEBI" id="CHEBI:29105"/>
        <label>1</label>
    </ligand>
</feature>
<reference evidence="6 7" key="1">
    <citation type="submission" date="2019-04" db="EMBL/GenBank/DDBJ databases">
        <title>Kribbella sp. NEAU-THZ 27 nov., a novel actinomycete isolated from soil.</title>
        <authorList>
            <person name="Duan L."/>
        </authorList>
    </citation>
    <scope>NUCLEOTIDE SEQUENCE [LARGE SCALE GENOMIC DNA]</scope>
    <source>
        <strain evidence="7">NEAU-THZ27</strain>
    </source>
</reference>
<comment type="similarity">
    <text evidence="5">Belongs to the metallo-dependent hydrolases superfamily. Phosphotriesterase family.</text>
</comment>
<dbReference type="GO" id="GO:0008270">
    <property type="term" value="F:zinc ion binding"/>
    <property type="evidence" value="ECO:0007669"/>
    <property type="project" value="InterPro"/>
</dbReference>
<dbReference type="EMBL" id="SZPZ01000003">
    <property type="protein sequence ID" value="TKK77904.1"/>
    <property type="molecule type" value="Genomic_DNA"/>
</dbReference>
<dbReference type="InterPro" id="IPR032466">
    <property type="entry name" value="Metal_Hydrolase"/>
</dbReference>